<accession>A0A540UUN7</accession>
<comment type="caution">
    <text evidence="1">The sequence shown here is derived from an EMBL/GenBank/DDBJ whole genome shotgun (WGS) entry which is preliminary data.</text>
</comment>
<sequence length="110" mass="12886">MEYAAQDAFVLHEIADDGTRVTKVIYKGTPITVFTRDGRYFDGHFWEIYFDEGDKKYYLIYELNQNEEDGYTITECYLDVELSDVVKIETQSYIAKTEKRLAGGVMVWQN</sequence>
<evidence type="ECO:0000313" key="1">
    <source>
        <dbReference type="EMBL" id="TQE88204.1"/>
    </source>
</evidence>
<dbReference type="AlphaFoldDB" id="A0A540UUN7"/>
<gene>
    <name evidence="1" type="ORF">FH692_07095</name>
</gene>
<dbReference type="EMBL" id="VIEK01000010">
    <property type="protein sequence ID" value="TQE88204.1"/>
    <property type="molecule type" value="Genomic_DNA"/>
</dbReference>
<protein>
    <submittedName>
        <fullName evidence="1">Uncharacterized protein</fullName>
    </submittedName>
</protein>
<organism evidence="1 2">
    <name type="scientific">Streptococcus suis</name>
    <dbReference type="NCBI Taxonomy" id="1307"/>
    <lineage>
        <taxon>Bacteria</taxon>
        <taxon>Bacillati</taxon>
        <taxon>Bacillota</taxon>
        <taxon>Bacilli</taxon>
        <taxon>Lactobacillales</taxon>
        <taxon>Streptococcaceae</taxon>
        <taxon>Streptococcus</taxon>
    </lineage>
</organism>
<proteinExistence type="predicted"/>
<name>A0A540UUN7_STRSU</name>
<evidence type="ECO:0000313" key="2">
    <source>
        <dbReference type="Proteomes" id="UP000315224"/>
    </source>
</evidence>
<reference evidence="1 2" key="1">
    <citation type="submission" date="2019-06" db="EMBL/GenBank/DDBJ databases">
        <title>Comprehensive assessment of Oxford Nanopore MinION sequencing for bacterial characterization and routine diagnosis.</title>
        <authorList>
            <person name="Tan S."/>
            <person name="Dvorak C.M.T."/>
            <person name="Gebhart C."/>
            <person name="Estrada A."/>
            <person name="Marthaler D.G."/>
            <person name="Murtaugh M.P."/>
        </authorList>
    </citation>
    <scope>NUCLEOTIDE SEQUENCE [LARGE SCALE GENOMIC DNA]</scope>
    <source>
        <strain evidence="1 2">2017UMN1435.21</strain>
    </source>
</reference>
<dbReference type="Proteomes" id="UP000315224">
    <property type="component" value="Unassembled WGS sequence"/>
</dbReference>
<dbReference type="RefSeq" id="WP_141600367.1">
    <property type="nucleotide sequence ID" value="NZ_VIEK01000010.1"/>
</dbReference>